<sequence>MIASVGPAAPRTRRALVPLPSAAGTAQQRVEPAAPLQAPRLERRADFLAQLIAARDGMAQLRARRRADPAEAVRAYETAARLGEAVAPVERARA</sequence>
<reference evidence="1 2" key="1">
    <citation type="submission" date="2023-07" db="EMBL/GenBank/DDBJ databases">
        <title>Genomic Encyclopedia of Type Strains, Phase IV (KMG-IV): sequencing the most valuable type-strain genomes for metagenomic binning, comparative biology and taxonomic classification.</title>
        <authorList>
            <person name="Goeker M."/>
        </authorList>
    </citation>
    <scope>NUCLEOTIDE SEQUENCE [LARGE SCALE GENOMIC DNA]</scope>
    <source>
        <strain evidence="1 2">DSM 19619</strain>
    </source>
</reference>
<gene>
    <name evidence="1" type="ORF">QO011_008155</name>
</gene>
<dbReference type="EMBL" id="JAUSVX010000030">
    <property type="protein sequence ID" value="MDQ0475113.1"/>
    <property type="molecule type" value="Genomic_DNA"/>
</dbReference>
<keyword evidence="2" id="KW-1185">Reference proteome</keyword>
<accession>A0ABU0JLF2</accession>
<proteinExistence type="predicted"/>
<organism evidence="1 2">
    <name type="scientific">Labrys wisconsinensis</name>
    <dbReference type="NCBI Taxonomy" id="425677"/>
    <lineage>
        <taxon>Bacteria</taxon>
        <taxon>Pseudomonadati</taxon>
        <taxon>Pseudomonadota</taxon>
        <taxon>Alphaproteobacteria</taxon>
        <taxon>Hyphomicrobiales</taxon>
        <taxon>Xanthobacteraceae</taxon>
        <taxon>Labrys</taxon>
    </lineage>
</organism>
<evidence type="ECO:0000313" key="1">
    <source>
        <dbReference type="EMBL" id="MDQ0475113.1"/>
    </source>
</evidence>
<protein>
    <submittedName>
        <fullName evidence="1">Uncharacterized protein</fullName>
    </submittedName>
</protein>
<name>A0ABU0JLF2_9HYPH</name>
<dbReference type="Proteomes" id="UP001242480">
    <property type="component" value="Unassembled WGS sequence"/>
</dbReference>
<comment type="caution">
    <text evidence="1">The sequence shown here is derived from an EMBL/GenBank/DDBJ whole genome shotgun (WGS) entry which is preliminary data.</text>
</comment>
<evidence type="ECO:0000313" key="2">
    <source>
        <dbReference type="Proteomes" id="UP001242480"/>
    </source>
</evidence>
<dbReference type="RefSeq" id="WP_307285871.1">
    <property type="nucleotide sequence ID" value="NZ_JAUSVX010000030.1"/>
</dbReference>